<evidence type="ECO:0000313" key="7">
    <source>
        <dbReference type="EMBL" id="ALX05243.1"/>
    </source>
</evidence>
<feature type="site" description="Substrate discrimination" evidence="4">
    <location>
        <position position="20"/>
    </location>
</feature>
<dbReference type="GO" id="GO:0009432">
    <property type="term" value="P:SOS response"/>
    <property type="evidence" value="ECO:0007669"/>
    <property type="project" value="TreeGrafter"/>
</dbReference>
<feature type="region of interest" description="Disordered" evidence="5">
    <location>
        <begin position="227"/>
        <end position="255"/>
    </location>
</feature>
<dbReference type="EC" id="2.7.7.7" evidence="4"/>
<evidence type="ECO:0000259" key="6">
    <source>
        <dbReference type="PROSITE" id="PS50173"/>
    </source>
</evidence>
<dbReference type="SUPFAM" id="SSF56672">
    <property type="entry name" value="DNA/RNA polymerases"/>
    <property type="match status" value="1"/>
</dbReference>
<comment type="subunit">
    <text evidence="4">Monomer.</text>
</comment>
<dbReference type="NCBIfam" id="NF002677">
    <property type="entry name" value="PRK02406.1"/>
    <property type="match status" value="1"/>
</dbReference>
<dbReference type="GO" id="GO:0003684">
    <property type="term" value="F:damaged DNA binding"/>
    <property type="evidence" value="ECO:0007669"/>
    <property type="project" value="InterPro"/>
</dbReference>
<dbReference type="AlphaFoldDB" id="A0A0U4CB61"/>
<keyword evidence="4" id="KW-0235">DNA replication</keyword>
<evidence type="ECO:0000256" key="5">
    <source>
        <dbReference type="SAM" id="MobiDB-lite"/>
    </source>
</evidence>
<dbReference type="STRING" id="2041.AERYTH_11285"/>
<dbReference type="InterPro" id="IPR043128">
    <property type="entry name" value="Rev_trsase/Diguanyl_cyclase"/>
</dbReference>
<accession>A0A0U4CB61</accession>
<dbReference type="GO" id="GO:0042276">
    <property type="term" value="P:error-prone translesion synthesis"/>
    <property type="evidence" value="ECO:0007669"/>
    <property type="project" value="TreeGrafter"/>
</dbReference>
<dbReference type="PANTHER" id="PTHR11076:SF33">
    <property type="entry name" value="DNA POLYMERASE KAPPA"/>
    <property type="match status" value="1"/>
</dbReference>
<proteinExistence type="inferred from homology"/>
<dbReference type="GO" id="GO:0003887">
    <property type="term" value="F:DNA-directed DNA polymerase activity"/>
    <property type="evidence" value="ECO:0007669"/>
    <property type="project" value="UniProtKB-UniRule"/>
</dbReference>
<gene>
    <name evidence="4" type="primary">dinB</name>
    <name evidence="7" type="ORF">AERYTH_11285</name>
</gene>
<feature type="active site" evidence="4">
    <location>
        <position position="106"/>
    </location>
</feature>
<keyword evidence="4" id="KW-0515">Mutator protein</keyword>
<dbReference type="InterPro" id="IPR036775">
    <property type="entry name" value="DNA_pol_Y-fam_lit_finger_sf"/>
</dbReference>
<feature type="binding site" evidence="4">
    <location>
        <position position="105"/>
    </location>
    <ligand>
        <name>Mg(2+)</name>
        <dbReference type="ChEBI" id="CHEBI:18420"/>
    </ligand>
</feature>
<comment type="subcellular location">
    <subcellularLocation>
        <location evidence="4">Cytoplasm</location>
    </subcellularLocation>
</comment>
<dbReference type="PANTHER" id="PTHR11076">
    <property type="entry name" value="DNA REPAIR POLYMERASE UMUC / TRANSFERASE FAMILY MEMBER"/>
    <property type="match status" value="1"/>
</dbReference>
<comment type="similarity">
    <text evidence="1 4">Belongs to the DNA polymerase type-Y family.</text>
</comment>
<reference evidence="7 8" key="1">
    <citation type="journal article" date="1991" name="Int. J. Syst. Bacteriol.">
        <title>Description of the erythromycin-producing bacterium Arthrobacter sp. strain NRRL B-3381 as Aeromicrobium erythreum gen. nov., sp. nov.</title>
        <authorList>
            <person name="Miller E.S."/>
            <person name="Woese C.R."/>
            <person name="Brenner S."/>
        </authorList>
    </citation>
    <scope>NUCLEOTIDE SEQUENCE [LARGE SCALE GENOMIC DNA]</scope>
    <source>
        <strain evidence="7 8">AR18</strain>
    </source>
</reference>
<evidence type="ECO:0000256" key="3">
    <source>
        <dbReference type="ARBA" id="ARBA00049244"/>
    </source>
</evidence>
<dbReference type="RefSeq" id="WP_067858624.1">
    <property type="nucleotide sequence ID" value="NZ_CP011502.1"/>
</dbReference>
<dbReference type="Gene3D" id="3.30.1490.100">
    <property type="entry name" value="DNA polymerase, Y-family, little finger domain"/>
    <property type="match status" value="1"/>
</dbReference>
<dbReference type="GO" id="GO:0000287">
    <property type="term" value="F:magnesium ion binding"/>
    <property type="evidence" value="ECO:0007669"/>
    <property type="project" value="UniProtKB-UniRule"/>
</dbReference>
<dbReference type="PATRIC" id="fig|2041.4.peg.2357"/>
<keyword evidence="4" id="KW-0963">Cytoplasm</keyword>
<dbReference type="InterPro" id="IPR043502">
    <property type="entry name" value="DNA/RNA_pol_sf"/>
</dbReference>
<feature type="domain" description="UmuC" evidence="6">
    <location>
        <begin position="11"/>
        <end position="187"/>
    </location>
</feature>
<dbReference type="NCBIfam" id="NF003015">
    <property type="entry name" value="PRK03858.1"/>
    <property type="match status" value="1"/>
</dbReference>
<dbReference type="EMBL" id="CP011502">
    <property type="protein sequence ID" value="ALX05243.1"/>
    <property type="molecule type" value="Genomic_DNA"/>
</dbReference>
<keyword evidence="4" id="KW-0479">Metal-binding</keyword>
<organism evidence="7 8">
    <name type="scientific">Aeromicrobium erythreum</name>
    <dbReference type="NCBI Taxonomy" id="2041"/>
    <lineage>
        <taxon>Bacteria</taxon>
        <taxon>Bacillati</taxon>
        <taxon>Actinomycetota</taxon>
        <taxon>Actinomycetes</taxon>
        <taxon>Propionibacteriales</taxon>
        <taxon>Nocardioidaceae</taxon>
        <taxon>Aeromicrobium</taxon>
    </lineage>
</organism>
<comment type="cofactor">
    <cofactor evidence="4">
        <name>Mg(2+)</name>
        <dbReference type="ChEBI" id="CHEBI:18420"/>
    </cofactor>
    <text evidence="4">Binds 2 magnesium ions per subunit.</text>
</comment>
<evidence type="ECO:0000256" key="2">
    <source>
        <dbReference type="ARBA" id="ARBA00025589"/>
    </source>
</evidence>
<evidence type="ECO:0000313" key="8">
    <source>
        <dbReference type="Proteomes" id="UP000067689"/>
    </source>
</evidence>
<dbReference type="InterPro" id="IPR017961">
    <property type="entry name" value="DNA_pol_Y-fam_little_finger"/>
</dbReference>
<dbReference type="OrthoDB" id="9808813at2"/>
<dbReference type="InterPro" id="IPR001126">
    <property type="entry name" value="UmuC"/>
</dbReference>
<dbReference type="GO" id="GO:0006261">
    <property type="term" value="P:DNA-templated DNA replication"/>
    <property type="evidence" value="ECO:0007669"/>
    <property type="project" value="UniProtKB-UniRule"/>
</dbReference>
<name>A0A0U4CB61_9ACTN</name>
<dbReference type="InterPro" id="IPR050116">
    <property type="entry name" value="DNA_polymerase-Y"/>
</dbReference>
<dbReference type="Pfam" id="PF11799">
    <property type="entry name" value="IMS_C"/>
    <property type="match status" value="1"/>
</dbReference>
<keyword evidence="4 7" id="KW-0808">Transferase</keyword>
<dbReference type="CDD" id="cd03586">
    <property type="entry name" value="PolY_Pol_IV_kappa"/>
    <property type="match status" value="1"/>
</dbReference>
<dbReference type="SUPFAM" id="SSF100879">
    <property type="entry name" value="Lesion bypass DNA polymerase (Y-family), little finger domain"/>
    <property type="match status" value="1"/>
</dbReference>
<dbReference type="PROSITE" id="PS50173">
    <property type="entry name" value="UMUC"/>
    <property type="match status" value="1"/>
</dbReference>
<keyword evidence="4" id="KW-0227">DNA damage</keyword>
<dbReference type="Proteomes" id="UP000067689">
    <property type="component" value="Chromosome"/>
</dbReference>
<keyword evidence="4" id="KW-0460">Magnesium</keyword>
<keyword evidence="4" id="KW-0239">DNA-directed DNA polymerase</keyword>
<dbReference type="GO" id="GO:0006281">
    <property type="term" value="P:DNA repair"/>
    <property type="evidence" value="ECO:0007669"/>
    <property type="project" value="UniProtKB-UniRule"/>
</dbReference>
<keyword evidence="8" id="KW-1185">Reference proteome</keyword>
<comment type="catalytic activity">
    <reaction evidence="3 4">
        <text>DNA(n) + a 2'-deoxyribonucleoside 5'-triphosphate = DNA(n+1) + diphosphate</text>
        <dbReference type="Rhea" id="RHEA:22508"/>
        <dbReference type="Rhea" id="RHEA-COMP:17339"/>
        <dbReference type="Rhea" id="RHEA-COMP:17340"/>
        <dbReference type="ChEBI" id="CHEBI:33019"/>
        <dbReference type="ChEBI" id="CHEBI:61560"/>
        <dbReference type="ChEBI" id="CHEBI:173112"/>
        <dbReference type="EC" id="2.7.7.7"/>
    </reaction>
</comment>
<dbReference type="GO" id="GO:0005829">
    <property type="term" value="C:cytosol"/>
    <property type="evidence" value="ECO:0007669"/>
    <property type="project" value="TreeGrafter"/>
</dbReference>
<dbReference type="HAMAP" id="MF_01113">
    <property type="entry name" value="DNApol_IV"/>
    <property type="match status" value="1"/>
</dbReference>
<protein>
    <recommendedName>
        <fullName evidence="4">DNA polymerase IV</fullName>
        <shortName evidence="4">Pol IV</shortName>
        <ecNumber evidence="4">2.7.7.7</ecNumber>
    </recommendedName>
</protein>
<feature type="binding site" evidence="4">
    <location>
        <position position="15"/>
    </location>
    <ligand>
        <name>Mg(2+)</name>
        <dbReference type="ChEBI" id="CHEBI:18420"/>
    </ligand>
</feature>
<comment type="function">
    <text evidence="2 4">Poorly processive, error-prone DNA polymerase involved in untargeted mutagenesis. Copies undamaged DNA at stalled replication forks, which arise in vivo from mismatched or misaligned primer ends. These misaligned primers can be extended by PolIV. Exhibits no 3'-5' exonuclease (proofreading) activity. May be involved in translesional synthesis, in conjunction with the beta clamp from PolIII.</text>
</comment>
<dbReference type="Pfam" id="PF00817">
    <property type="entry name" value="IMS"/>
    <property type="match status" value="1"/>
</dbReference>
<evidence type="ECO:0000256" key="4">
    <source>
        <dbReference type="HAMAP-Rule" id="MF_01113"/>
    </source>
</evidence>
<dbReference type="InterPro" id="IPR022880">
    <property type="entry name" value="DNApol_IV"/>
</dbReference>
<dbReference type="Gene3D" id="3.30.70.270">
    <property type="match status" value="1"/>
</dbReference>
<dbReference type="Gene3D" id="1.10.150.20">
    <property type="entry name" value="5' to 3' exonuclease, C-terminal subdomain"/>
    <property type="match status" value="1"/>
</dbReference>
<dbReference type="KEGG" id="aer:AERYTH_11285"/>
<keyword evidence="4" id="KW-0238">DNA-binding</keyword>
<dbReference type="Gene3D" id="3.40.1170.60">
    <property type="match status" value="1"/>
</dbReference>
<keyword evidence="4 7" id="KW-0548">Nucleotidyltransferase</keyword>
<evidence type="ECO:0000256" key="1">
    <source>
        <dbReference type="ARBA" id="ARBA00010945"/>
    </source>
</evidence>
<sequence>MQTSAEQEGTVLHADLDSFFASVEIRDDPSLRGRPVAVGGGVVMAASYEARAHGVKGAMGLRQALRLCPDLLVVPPRPHAYSEASRAVFAVFADTTPLVEGVSIDEAFLEVGGLRRIRGAPSQIATTLREQVRERVGLPISVGVARTKYLAKVASAMAKPDGLLVVPLDDERRFLLSLPVQALWGVGPRTTEKLHAARVRTIADVARMQPGELATLVGSGAAGHLHALASGHDPRPVRARPSRRSMGAQHALGRDERTPEGVEIVLLGLVDRVARRLRTAGRTAATVTLRVRFGDFTSSTASHTLPRPTAHTQVLLDATLQLLRGRHGEIARRGVTLVGFQASGLDDQGEQLLLPLTSATDPGLDTALDAVRDRFGARAVRRGVQLGRGERAHMPTLPDDGDEA</sequence>
<keyword evidence="4" id="KW-0234">DNA repair</keyword>